<dbReference type="Pfam" id="PF01225">
    <property type="entry name" value="Mur_ligase"/>
    <property type="match status" value="1"/>
</dbReference>
<dbReference type="GO" id="GO:0008765">
    <property type="term" value="F:UDP-N-acetylmuramoylalanyl-D-glutamate-2,6-diaminopimelate ligase activity"/>
    <property type="evidence" value="ECO:0007669"/>
    <property type="project" value="UniProtKB-UniRule"/>
</dbReference>
<proteinExistence type="inferred from homology"/>
<comment type="pathway">
    <text evidence="7 8">Cell wall biogenesis; peptidoglycan biosynthesis.</text>
</comment>
<dbReference type="HAMAP" id="MF_00208">
    <property type="entry name" value="MurE"/>
    <property type="match status" value="1"/>
</dbReference>
<dbReference type="SUPFAM" id="SSF63418">
    <property type="entry name" value="MurE/MurF N-terminal domain"/>
    <property type="match status" value="1"/>
</dbReference>
<dbReference type="InterPro" id="IPR000713">
    <property type="entry name" value="Mur_ligase_N"/>
</dbReference>
<name>A0A1B0ZJJ0_9MICO</name>
<organism evidence="12 13">
    <name type="scientific">Dermabacter vaginalis</name>
    <dbReference type="NCBI Taxonomy" id="1630135"/>
    <lineage>
        <taxon>Bacteria</taxon>
        <taxon>Bacillati</taxon>
        <taxon>Actinomycetota</taxon>
        <taxon>Actinomycetes</taxon>
        <taxon>Micrococcales</taxon>
        <taxon>Dermabacteraceae</taxon>
        <taxon>Dermabacter</taxon>
    </lineage>
</organism>
<evidence type="ECO:0000259" key="11">
    <source>
        <dbReference type="Pfam" id="PF08245"/>
    </source>
</evidence>
<feature type="domain" description="Mur ligase C-terminal" evidence="10">
    <location>
        <begin position="359"/>
        <end position="489"/>
    </location>
</feature>
<comment type="cofactor">
    <cofactor evidence="7">
        <name>Mg(2+)</name>
        <dbReference type="ChEBI" id="CHEBI:18420"/>
    </cofactor>
</comment>
<dbReference type="GO" id="GO:0005737">
    <property type="term" value="C:cytoplasm"/>
    <property type="evidence" value="ECO:0007669"/>
    <property type="project" value="UniProtKB-SubCell"/>
</dbReference>
<keyword evidence="6 7" id="KW-0961">Cell wall biogenesis/degradation</keyword>
<evidence type="ECO:0000313" key="12">
    <source>
        <dbReference type="EMBL" id="ANP28161.1"/>
    </source>
</evidence>
<dbReference type="Pfam" id="PF02875">
    <property type="entry name" value="Mur_ligase_C"/>
    <property type="match status" value="1"/>
</dbReference>
<dbReference type="GO" id="GO:0071555">
    <property type="term" value="P:cell wall organization"/>
    <property type="evidence" value="ECO:0007669"/>
    <property type="project" value="UniProtKB-KW"/>
</dbReference>
<dbReference type="GO" id="GO:0051301">
    <property type="term" value="P:cell division"/>
    <property type="evidence" value="ECO:0007669"/>
    <property type="project" value="UniProtKB-KW"/>
</dbReference>
<evidence type="ECO:0000256" key="2">
    <source>
        <dbReference type="ARBA" id="ARBA00022618"/>
    </source>
</evidence>
<protein>
    <recommendedName>
        <fullName evidence="7">UDP-N-acetylmuramoyl-L-alanyl-D-glutamate--2,6-diaminopimelate ligase</fullName>
        <ecNumber evidence="7">6.3.2.13</ecNumber>
    </recommendedName>
    <alternativeName>
        <fullName evidence="7">Meso-A2pm-adding enzyme</fullName>
    </alternativeName>
    <alternativeName>
        <fullName evidence="7">Meso-diaminopimelate-adding enzyme</fullName>
    </alternativeName>
    <alternativeName>
        <fullName evidence="7">UDP-MurNAc-L-Ala-D-Glu:meso-diaminopimelate ligase</fullName>
    </alternativeName>
    <alternativeName>
        <fullName evidence="7">UDP-MurNAc-tripeptide synthetase</fullName>
    </alternativeName>
    <alternativeName>
        <fullName evidence="7">UDP-N-acetylmuramyl-tripeptide synthetase</fullName>
    </alternativeName>
</protein>
<evidence type="ECO:0000259" key="10">
    <source>
        <dbReference type="Pfam" id="PF02875"/>
    </source>
</evidence>
<evidence type="ECO:0000256" key="7">
    <source>
        <dbReference type="HAMAP-Rule" id="MF_00208"/>
    </source>
</evidence>
<feature type="short sequence motif" description="Meso-diaminopimelate recognition motif" evidence="7">
    <location>
        <begin position="434"/>
        <end position="437"/>
    </location>
</feature>
<dbReference type="EMBL" id="CP012117">
    <property type="protein sequence ID" value="ANP28161.1"/>
    <property type="molecule type" value="Genomic_DNA"/>
</dbReference>
<feature type="domain" description="Mur ligase N-terminal catalytic" evidence="9">
    <location>
        <begin position="39"/>
        <end position="98"/>
    </location>
</feature>
<dbReference type="SUPFAM" id="SSF53623">
    <property type="entry name" value="MurD-like peptide ligases, catalytic domain"/>
    <property type="match status" value="1"/>
</dbReference>
<dbReference type="Gene3D" id="3.40.1390.10">
    <property type="entry name" value="MurE/MurF, N-terminal domain"/>
    <property type="match status" value="1"/>
</dbReference>
<dbReference type="GO" id="GO:0000287">
    <property type="term" value="F:magnesium ion binding"/>
    <property type="evidence" value="ECO:0007669"/>
    <property type="project" value="UniProtKB-UniRule"/>
</dbReference>
<sequence>MEVKVVSARTNLMLGDLARQLEGAPGSGALELRGESVPISSVTIDSRKAGEKALFVAVQGENAHGASYAGAALAQGCRAILTDEAGASIVSAHHPETQCALLLCEDPRALAGFAANLVYGEPSHEIPLVGVTGTNGKTSVTTMCARTLQELGENAGIVGTNGTFLAWAGGREEKIPTERTTPEATDVHALLRHMVNEGMTSAALEVSSHAMVLHRVAGVSFDVAVFTNLSQDHLDFHKDMEDYFEAKASLFTPVHARRGIVCVDDEWGRRLAKRATIPVTTYSAYGHEADFTVGEINRGEYGTVFTVQPSEGAPFTLESALPGTHYVANTLAVALVLRALGCEGEKVRTALAAAGTVPGRMERVGQSDACPRVVVDYSHTPDALEHALETLHTLENVGEIVTVFGAGGHRDALKRPLMGEVAARLSDRVFVTDDNPRDEEPALIRQDVLAGIPEGSRARVENVGDRAEAIARAIGEAKINDVVLIAGKGAESGQVLADHTIDFDDRVHARDALRTWAKRNATRMMKEDHDA</sequence>
<keyword evidence="4 7" id="KW-0573">Peptidoglycan synthesis</keyword>
<dbReference type="PANTHER" id="PTHR23135:SF4">
    <property type="entry name" value="UDP-N-ACETYLMURAMOYL-L-ALANYL-D-GLUTAMATE--2,6-DIAMINOPIMELATE LIGASE MURE HOMOLOG, CHLOROPLASTIC"/>
    <property type="match status" value="1"/>
</dbReference>
<dbReference type="GO" id="GO:0005524">
    <property type="term" value="F:ATP binding"/>
    <property type="evidence" value="ECO:0007669"/>
    <property type="project" value="UniProtKB-UniRule"/>
</dbReference>
<feature type="modified residue" description="N6-carboxylysine" evidence="7">
    <location>
        <position position="247"/>
    </location>
</feature>
<evidence type="ECO:0000256" key="6">
    <source>
        <dbReference type="ARBA" id="ARBA00023316"/>
    </source>
</evidence>
<comment type="catalytic activity">
    <reaction evidence="7">
        <text>UDP-N-acetyl-alpha-D-muramoyl-L-alanyl-D-glutamate + meso-2,6-diaminopimelate + ATP = UDP-N-acetyl-alpha-D-muramoyl-L-alanyl-gamma-D-glutamyl-meso-2,6-diaminopimelate + ADP + phosphate + H(+)</text>
        <dbReference type="Rhea" id="RHEA:23676"/>
        <dbReference type="ChEBI" id="CHEBI:15378"/>
        <dbReference type="ChEBI" id="CHEBI:30616"/>
        <dbReference type="ChEBI" id="CHEBI:43474"/>
        <dbReference type="ChEBI" id="CHEBI:57791"/>
        <dbReference type="ChEBI" id="CHEBI:83900"/>
        <dbReference type="ChEBI" id="CHEBI:83905"/>
        <dbReference type="ChEBI" id="CHEBI:456216"/>
        <dbReference type="EC" id="6.3.2.13"/>
    </reaction>
</comment>
<dbReference type="InterPro" id="IPR036565">
    <property type="entry name" value="Mur-like_cat_sf"/>
</dbReference>
<dbReference type="InterPro" id="IPR035911">
    <property type="entry name" value="MurE/MurF_N"/>
</dbReference>
<dbReference type="Pfam" id="PF08245">
    <property type="entry name" value="Mur_ligase_M"/>
    <property type="match status" value="1"/>
</dbReference>
<feature type="binding site" evidence="7">
    <location>
        <begin position="180"/>
        <end position="181"/>
    </location>
    <ligand>
        <name>UDP-N-acetyl-alpha-D-muramoyl-L-alanyl-D-glutamate</name>
        <dbReference type="ChEBI" id="CHEBI:83900"/>
    </ligand>
</feature>
<evidence type="ECO:0000256" key="1">
    <source>
        <dbReference type="ARBA" id="ARBA00005898"/>
    </source>
</evidence>
<keyword evidence="7" id="KW-0460">Magnesium</keyword>
<feature type="binding site" evidence="7">
    <location>
        <position position="410"/>
    </location>
    <ligand>
        <name>meso-2,6-diaminopimelate</name>
        <dbReference type="ChEBI" id="CHEBI:57791"/>
    </ligand>
</feature>
<dbReference type="Gene3D" id="3.90.190.20">
    <property type="entry name" value="Mur ligase, C-terminal domain"/>
    <property type="match status" value="1"/>
</dbReference>
<dbReference type="Gene3D" id="3.40.1190.10">
    <property type="entry name" value="Mur-like, catalytic domain"/>
    <property type="match status" value="1"/>
</dbReference>
<evidence type="ECO:0000256" key="3">
    <source>
        <dbReference type="ARBA" id="ARBA00022960"/>
    </source>
</evidence>
<feature type="binding site" evidence="7">
    <location>
        <begin position="434"/>
        <end position="437"/>
    </location>
    <ligand>
        <name>meso-2,6-diaminopimelate</name>
        <dbReference type="ChEBI" id="CHEBI:57791"/>
    </ligand>
</feature>
<feature type="binding site" evidence="7">
    <location>
        <position position="207"/>
    </location>
    <ligand>
        <name>UDP-N-acetyl-alpha-D-muramoyl-L-alanyl-D-glutamate</name>
        <dbReference type="ChEBI" id="CHEBI:83900"/>
    </ligand>
</feature>
<comment type="subcellular location">
    <subcellularLocation>
        <location evidence="7 8">Cytoplasm</location>
    </subcellularLocation>
</comment>
<dbReference type="STRING" id="1630135.DAD186_16110"/>
<dbReference type="GO" id="GO:0008360">
    <property type="term" value="P:regulation of cell shape"/>
    <property type="evidence" value="ECO:0007669"/>
    <property type="project" value="UniProtKB-KW"/>
</dbReference>
<dbReference type="EC" id="6.3.2.13" evidence="7"/>
<dbReference type="InterPro" id="IPR036615">
    <property type="entry name" value="Mur_ligase_C_dom_sf"/>
</dbReference>
<dbReference type="PANTHER" id="PTHR23135">
    <property type="entry name" value="MUR LIGASE FAMILY MEMBER"/>
    <property type="match status" value="1"/>
</dbReference>
<dbReference type="SUPFAM" id="SSF53244">
    <property type="entry name" value="MurD-like peptide ligases, peptide-binding domain"/>
    <property type="match status" value="1"/>
</dbReference>
<keyword evidence="7" id="KW-0963">Cytoplasm</keyword>
<keyword evidence="2 7" id="KW-0132">Cell division</keyword>
<feature type="domain" description="Mur ligase central" evidence="11">
    <location>
        <begin position="131"/>
        <end position="336"/>
    </location>
</feature>
<dbReference type="KEGG" id="dva:DAD186_16110"/>
<dbReference type="AlphaFoldDB" id="A0A1B0ZJJ0"/>
<comment type="PTM">
    <text evidence="7">Carboxylation is probably crucial for Mg(2+) binding and, consequently, for the gamma-phosphate positioning of ATP.</text>
</comment>
<keyword evidence="7 12" id="KW-0436">Ligase</keyword>
<dbReference type="GO" id="GO:0009252">
    <property type="term" value="P:peptidoglycan biosynthetic process"/>
    <property type="evidence" value="ECO:0007669"/>
    <property type="project" value="UniProtKB-UniRule"/>
</dbReference>
<feature type="binding site" evidence="7">
    <location>
        <position position="46"/>
    </location>
    <ligand>
        <name>UDP-N-acetyl-alpha-D-muramoyl-L-alanyl-D-glutamate</name>
        <dbReference type="ChEBI" id="CHEBI:83900"/>
    </ligand>
</feature>
<dbReference type="InterPro" id="IPR005761">
    <property type="entry name" value="UDP-N-AcMur-Glu-dNH2Pim_ligase"/>
</dbReference>
<feature type="binding site" evidence="7">
    <location>
        <position position="487"/>
    </location>
    <ligand>
        <name>meso-2,6-diaminopimelate</name>
        <dbReference type="ChEBI" id="CHEBI:57791"/>
    </ligand>
</feature>
<keyword evidence="5 7" id="KW-0131">Cell cycle</keyword>
<comment type="caution">
    <text evidence="7">Lacks conserved residue(s) required for the propagation of feature annotation.</text>
</comment>
<comment type="similarity">
    <text evidence="1 7">Belongs to the MurCDEF family. MurE subfamily.</text>
</comment>
<accession>A0A1B0ZJJ0</accession>
<dbReference type="PATRIC" id="fig|1630135.4.peg.1612"/>
<gene>
    <name evidence="7" type="primary">murE</name>
    <name evidence="12" type="ORF">DAD186_16110</name>
</gene>
<reference evidence="12 13" key="1">
    <citation type="submission" date="2015-06" db="EMBL/GenBank/DDBJ databases">
        <title>Investigation of pathophysiology for high-risk pregnancy and development of treatment modality based on it.</title>
        <authorList>
            <person name="Kim B.-C."/>
            <person name="Lim S."/>
        </authorList>
    </citation>
    <scope>NUCLEOTIDE SEQUENCE [LARGE SCALE GENOMIC DNA]</scope>
    <source>
        <strain evidence="12 13">AD1-86</strain>
    </source>
</reference>
<evidence type="ECO:0000256" key="4">
    <source>
        <dbReference type="ARBA" id="ARBA00022984"/>
    </source>
</evidence>
<dbReference type="NCBIfam" id="TIGR01085">
    <property type="entry name" value="murE"/>
    <property type="match status" value="1"/>
</dbReference>
<comment type="function">
    <text evidence="7">Catalyzes the addition of meso-diaminopimelic acid to the nucleotide precursor UDP-N-acetylmuramoyl-L-alanyl-D-glutamate (UMAG) in the biosynthesis of bacterial cell-wall peptidoglycan.</text>
</comment>
<feature type="binding site" evidence="7">
    <location>
        <begin position="133"/>
        <end position="139"/>
    </location>
    <ligand>
        <name>ATP</name>
        <dbReference type="ChEBI" id="CHEBI:30616"/>
    </ligand>
</feature>
<feature type="binding site" evidence="7">
    <location>
        <position position="215"/>
    </location>
    <ligand>
        <name>UDP-N-acetyl-alpha-D-muramoyl-L-alanyl-D-glutamate</name>
        <dbReference type="ChEBI" id="CHEBI:83900"/>
    </ligand>
</feature>
<feature type="binding site" evidence="7">
    <location>
        <position position="491"/>
    </location>
    <ligand>
        <name>meso-2,6-diaminopimelate</name>
        <dbReference type="ChEBI" id="CHEBI:57791"/>
    </ligand>
</feature>
<keyword evidence="7" id="KW-0067">ATP-binding</keyword>
<keyword evidence="3 7" id="KW-0133">Cell shape</keyword>
<evidence type="ECO:0000256" key="5">
    <source>
        <dbReference type="ARBA" id="ARBA00023306"/>
    </source>
</evidence>
<dbReference type="Proteomes" id="UP000092596">
    <property type="component" value="Chromosome"/>
</dbReference>
<dbReference type="InterPro" id="IPR004101">
    <property type="entry name" value="Mur_ligase_C"/>
</dbReference>
<evidence type="ECO:0000256" key="8">
    <source>
        <dbReference type="RuleBase" id="RU004135"/>
    </source>
</evidence>
<evidence type="ECO:0000313" key="13">
    <source>
        <dbReference type="Proteomes" id="UP000092596"/>
    </source>
</evidence>
<dbReference type="InterPro" id="IPR013221">
    <property type="entry name" value="Mur_ligase_cen"/>
</dbReference>
<dbReference type="NCBIfam" id="NF001126">
    <property type="entry name" value="PRK00139.1-4"/>
    <property type="match status" value="1"/>
</dbReference>
<evidence type="ECO:0000259" key="9">
    <source>
        <dbReference type="Pfam" id="PF01225"/>
    </source>
</evidence>
<dbReference type="NCBIfam" id="NF001124">
    <property type="entry name" value="PRK00139.1-2"/>
    <property type="match status" value="1"/>
</dbReference>
<keyword evidence="7" id="KW-0547">Nucleotide-binding</keyword>
<dbReference type="UniPathway" id="UPA00219"/>